<dbReference type="SMART" id="SM00015">
    <property type="entry name" value="IQ"/>
    <property type="match status" value="1"/>
</dbReference>
<evidence type="ECO:0008006" key="6">
    <source>
        <dbReference type="Google" id="ProtNLM"/>
    </source>
</evidence>
<dbReference type="EMBL" id="BAABME010003960">
    <property type="protein sequence ID" value="GAA0160684.1"/>
    <property type="molecule type" value="Genomic_DNA"/>
</dbReference>
<feature type="region of interest" description="Disordered" evidence="3">
    <location>
        <begin position="360"/>
        <end position="488"/>
    </location>
</feature>
<organism evidence="4 5">
    <name type="scientific">Lithospermum erythrorhizon</name>
    <name type="common">Purple gromwell</name>
    <name type="synonym">Lithospermum officinale var. erythrorhizon</name>
    <dbReference type="NCBI Taxonomy" id="34254"/>
    <lineage>
        <taxon>Eukaryota</taxon>
        <taxon>Viridiplantae</taxon>
        <taxon>Streptophyta</taxon>
        <taxon>Embryophyta</taxon>
        <taxon>Tracheophyta</taxon>
        <taxon>Spermatophyta</taxon>
        <taxon>Magnoliopsida</taxon>
        <taxon>eudicotyledons</taxon>
        <taxon>Gunneridae</taxon>
        <taxon>Pentapetalae</taxon>
        <taxon>asterids</taxon>
        <taxon>lamiids</taxon>
        <taxon>Boraginales</taxon>
        <taxon>Boraginaceae</taxon>
        <taxon>Boraginoideae</taxon>
        <taxon>Lithospermeae</taxon>
        <taxon>Lithospermum</taxon>
    </lineage>
</organism>
<gene>
    <name evidence="4" type="ORF">LIER_17182</name>
</gene>
<protein>
    <recommendedName>
        <fullName evidence="6">Protein IQ-DOMAIN 1</fullName>
    </recommendedName>
</protein>
<dbReference type="PROSITE" id="PS50096">
    <property type="entry name" value="IQ"/>
    <property type="match status" value="1"/>
</dbReference>
<evidence type="ECO:0000256" key="2">
    <source>
        <dbReference type="ARBA" id="ARBA00024341"/>
    </source>
</evidence>
<dbReference type="Proteomes" id="UP001454036">
    <property type="component" value="Unassembled WGS sequence"/>
</dbReference>
<reference evidence="4 5" key="1">
    <citation type="submission" date="2024-01" db="EMBL/GenBank/DDBJ databases">
        <title>The complete chloroplast genome sequence of Lithospermum erythrorhizon: insights into the phylogenetic relationship among Boraginaceae species and the maternal lineages of purple gromwells.</title>
        <authorList>
            <person name="Okada T."/>
            <person name="Watanabe K."/>
        </authorList>
    </citation>
    <scope>NUCLEOTIDE SEQUENCE [LARGE SCALE GENOMIC DNA]</scope>
</reference>
<dbReference type="PANTHER" id="PTHR32295">
    <property type="entry name" value="IQ-DOMAIN 5-RELATED"/>
    <property type="match status" value="1"/>
</dbReference>
<name>A0AAV3Q9C9_LITER</name>
<feature type="compositionally biased region" description="Pro residues" evidence="3">
    <location>
        <begin position="54"/>
        <end position="63"/>
    </location>
</feature>
<evidence type="ECO:0000256" key="1">
    <source>
        <dbReference type="ARBA" id="ARBA00022860"/>
    </source>
</evidence>
<comment type="similarity">
    <text evidence="2">Belongs to the IQD family.</text>
</comment>
<dbReference type="PANTHER" id="PTHR32295:SF216">
    <property type="entry name" value="PROTEIN IQ-DOMAIN 3"/>
    <property type="match status" value="1"/>
</dbReference>
<evidence type="ECO:0000313" key="4">
    <source>
        <dbReference type="EMBL" id="GAA0160684.1"/>
    </source>
</evidence>
<feature type="compositionally biased region" description="Low complexity" evidence="3">
    <location>
        <begin position="387"/>
        <end position="407"/>
    </location>
</feature>
<keyword evidence="5" id="KW-1185">Reference proteome</keyword>
<evidence type="ECO:0000313" key="5">
    <source>
        <dbReference type="Proteomes" id="UP001454036"/>
    </source>
</evidence>
<comment type="caution">
    <text evidence="4">The sequence shown here is derived from an EMBL/GenBank/DDBJ whole genome shotgun (WGS) entry which is preliminary data.</text>
</comment>
<sequence length="488" mass="55265">MGKERWFHALSCVVRPERNEKKNTKKTRQMRGLFWRRKSQEIDLSDEAEIAPVPVNPAPPSPKPGGELIYPEIEEASDGLTEIEAENEDAKNADSAAKDDQQGHDHSIVLASAYAEATEATEEAGVVSEVEPAEATAEDEAAAEAEAEVVRLTTATVSPVKSKEEAAVLKIQSVFRGYKGRRSFRAVKGMMRLKSLVKRQPVKRQATTTLNCMQAMARVQHQVRARRIRMSEENHAFQRQLQQKHDLEKFKENMGEEWDDSKISKEEAEAKKQMQLQAAIKRERTLAYAYTHQQTWRNSLRQETQTSMDPYNLQWSWNWVEKWMATRPWENKNIEDSEPPSAKSLTTLAKKVRRDLNLDHYKSSSLQKKQTHSRGRLSVLTPGTTTPRSASASRVRVPNSSRRSLSNIDDDDAKSMKSVQMGRHRRQASCPIAHSFMSPTSSSKERSRSSMEKIGIPEAPVGSAKKLSFTGTHALRRHSDPQNTQEVH</sequence>
<dbReference type="InterPro" id="IPR000048">
    <property type="entry name" value="IQ_motif_EF-hand-BS"/>
</dbReference>
<dbReference type="Pfam" id="PF00612">
    <property type="entry name" value="IQ"/>
    <property type="match status" value="1"/>
</dbReference>
<feature type="compositionally biased region" description="Basic and acidic residues" evidence="3">
    <location>
        <begin position="88"/>
        <end position="104"/>
    </location>
</feature>
<keyword evidence="1" id="KW-0112">Calmodulin-binding</keyword>
<evidence type="ECO:0000256" key="3">
    <source>
        <dbReference type="SAM" id="MobiDB-lite"/>
    </source>
</evidence>
<feature type="region of interest" description="Disordered" evidence="3">
    <location>
        <begin position="84"/>
        <end position="104"/>
    </location>
</feature>
<dbReference type="AlphaFoldDB" id="A0AAV3Q9C9"/>
<proteinExistence type="inferred from homology"/>
<accession>A0AAV3Q9C9</accession>
<feature type="region of interest" description="Disordered" evidence="3">
    <location>
        <begin position="45"/>
        <end position="69"/>
    </location>
</feature>
<dbReference type="GO" id="GO:0005516">
    <property type="term" value="F:calmodulin binding"/>
    <property type="evidence" value="ECO:0007669"/>
    <property type="project" value="UniProtKB-KW"/>
</dbReference>